<evidence type="ECO:0000256" key="2">
    <source>
        <dbReference type="SAM" id="SignalP"/>
    </source>
</evidence>
<sequence length="114" mass="12650">MSSKNKKLFFGAAAIGLAAAVATAYLKKSKSVQNDLDGEDEFEDDFENTENEEDTFSKEDLEEAQATTEKRHYVPINLEEEDSEEESEEEEEEAAQEADSSDTASDSTKTPNNN</sequence>
<feature type="signal peptide" evidence="2">
    <location>
        <begin position="1"/>
        <end position="24"/>
    </location>
</feature>
<evidence type="ECO:0008006" key="5">
    <source>
        <dbReference type="Google" id="ProtNLM"/>
    </source>
</evidence>
<proteinExistence type="predicted"/>
<keyword evidence="2" id="KW-0732">Signal</keyword>
<gene>
    <name evidence="3" type="ORF">IAC96_00915</name>
</gene>
<feature type="compositionally biased region" description="Acidic residues" evidence="1">
    <location>
        <begin position="78"/>
        <end position="100"/>
    </location>
</feature>
<evidence type="ECO:0000313" key="3">
    <source>
        <dbReference type="EMBL" id="HIR87488.1"/>
    </source>
</evidence>
<feature type="compositionally biased region" description="Acidic residues" evidence="1">
    <location>
        <begin position="36"/>
        <end position="54"/>
    </location>
</feature>
<dbReference type="AlphaFoldDB" id="A0A9D1ECJ4"/>
<comment type="caution">
    <text evidence="3">The sequence shown here is derived from an EMBL/GenBank/DDBJ whole genome shotgun (WGS) entry which is preliminary data.</text>
</comment>
<organism evidence="3 4">
    <name type="scientific">Candidatus Fimimorpha faecalis</name>
    <dbReference type="NCBI Taxonomy" id="2840824"/>
    <lineage>
        <taxon>Bacteria</taxon>
        <taxon>Bacillati</taxon>
        <taxon>Bacillota</taxon>
        <taxon>Clostridia</taxon>
        <taxon>Eubacteriales</taxon>
        <taxon>Candidatus Fimimorpha</taxon>
    </lineage>
</organism>
<protein>
    <recommendedName>
        <fullName evidence="5">YtxH domain-containing protein</fullName>
    </recommendedName>
</protein>
<dbReference type="Proteomes" id="UP000824201">
    <property type="component" value="Unassembled WGS sequence"/>
</dbReference>
<name>A0A9D1ECJ4_9FIRM</name>
<feature type="chain" id="PRO_5039041875" description="YtxH domain-containing protein" evidence="2">
    <location>
        <begin position="25"/>
        <end position="114"/>
    </location>
</feature>
<reference evidence="3" key="1">
    <citation type="submission" date="2020-10" db="EMBL/GenBank/DDBJ databases">
        <authorList>
            <person name="Gilroy R."/>
        </authorList>
    </citation>
    <scope>NUCLEOTIDE SEQUENCE</scope>
    <source>
        <strain evidence="3">ChiW13-3771</strain>
    </source>
</reference>
<feature type="region of interest" description="Disordered" evidence="1">
    <location>
        <begin position="29"/>
        <end position="114"/>
    </location>
</feature>
<reference evidence="3" key="2">
    <citation type="journal article" date="2021" name="PeerJ">
        <title>Extensive microbial diversity within the chicken gut microbiome revealed by metagenomics and culture.</title>
        <authorList>
            <person name="Gilroy R."/>
            <person name="Ravi A."/>
            <person name="Getino M."/>
            <person name="Pursley I."/>
            <person name="Horton D.L."/>
            <person name="Alikhan N.F."/>
            <person name="Baker D."/>
            <person name="Gharbi K."/>
            <person name="Hall N."/>
            <person name="Watson M."/>
            <person name="Adriaenssens E.M."/>
            <person name="Foster-Nyarko E."/>
            <person name="Jarju S."/>
            <person name="Secka A."/>
            <person name="Antonio M."/>
            <person name="Oren A."/>
            <person name="Chaudhuri R.R."/>
            <person name="La Ragione R."/>
            <person name="Hildebrand F."/>
            <person name="Pallen M.J."/>
        </authorList>
    </citation>
    <scope>NUCLEOTIDE SEQUENCE</scope>
    <source>
        <strain evidence="3">ChiW13-3771</strain>
    </source>
</reference>
<dbReference type="EMBL" id="DVHN01000006">
    <property type="protein sequence ID" value="HIR87488.1"/>
    <property type="molecule type" value="Genomic_DNA"/>
</dbReference>
<evidence type="ECO:0000313" key="4">
    <source>
        <dbReference type="Proteomes" id="UP000824201"/>
    </source>
</evidence>
<evidence type="ECO:0000256" key="1">
    <source>
        <dbReference type="SAM" id="MobiDB-lite"/>
    </source>
</evidence>
<accession>A0A9D1ECJ4</accession>